<evidence type="ECO:0000256" key="1">
    <source>
        <dbReference type="ARBA" id="ARBA00022676"/>
    </source>
</evidence>
<proteinExistence type="predicted"/>
<organism evidence="3 4">
    <name type="scientific">Thermoflexibacter ruber</name>
    <dbReference type="NCBI Taxonomy" id="1003"/>
    <lineage>
        <taxon>Bacteria</taxon>
        <taxon>Pseudomonadati</taxon>
        <taxon>Bacteroidota</taxon>
        <taxon>Cytophagia</taxon>
        <taxon>Cytophagales</taxon>
        <taxon>Thermoflexibacteraceae</taxon>
        <taxon>Thermoflexibacter</taxon>
    </lineage>
</organism>
<dbReference type="Proteomes" id="UP000199513">
    <property type="component" value="Unassembled WGS sequence"/>
</dbReference>
<reference evidence="3 4" key="1">
    <citation type="submission" date="2016-10" db="EMBL/GenBank/DDBJ databases">
        <authorList>
            <person name="de Groot N.N."/>
        </authorList>
    </citation>
    <scope>NUCLEOTIDE SEQUENCE [LARGE SCALE GENOMIC DNA]</scope>
    <source>
        <strain>GEY</strain>
        <strain evidence="4">DSM 9560</strain>
    </source>
</reference>
<dbReference type="EMBL" id="FONY01000011">
    <property type="protein sequence ID" value="SFE96335.1"/>
    <property type="molecule type" value="Genomic_DNA"/>
</dbReference>
<accession>A0A1I2EU20</accession>
<name>A0A1I2EU20_9BACT</name>
<evidence type="ECO:0000313" key="3">
    <source>
        <dbReference type="EMBL" id="SFE96335.1"/>
    </source>
</evidence>
<keyword evidence="2" id="KW-0808">Transferase</keyword>
<sequence length="600" mass="69427">MVINETEPLLIETAWEVCNQVGGIYTVIRSKVPATVDKWGSRYCLLGPYMSPNVLAEFEPSDDYSHPLGKAVLKMRQAGFEVHYGSWLVTGKPLVALFNPFSVYNRLGHIKYELWEHHGIGTPNDVDLIDQVVAFGYLVKEFFRFLADGETTQQPLIAHFHEWMAGTPIPEMRKMGLPVQIVFTTHATLLGRYLAMNDPNFYNHLPFYDWVKESKHFNIEPSVAIERAAAHGSHVFTTVSEVTDQECTYLLGRKCDLILPNGLNIERFVALHEFQNLHKEYKEQINQFVMGHFFHNYKFDLDKTLYFFTSGRYEFKNKGFDLTLEALARLNGLMRLYNIDKTVVMFFVTKRPYYSINPNALQSRALLEEIRQTCEAITKQVGERMFYEVDAGVAPKLPALNDFIDDYWKLRLRRAVQSWRTSQLPIVVTHNLVDDAKDEILNFLRAAHLVNNAYDKVKIVYHPDFITTSSPLFGMDYGQFVRGCHLGVFPSYYEPWGYTPLECNASGVPSITSDLSGFGDYVLKNIPDHQNKGMYVVKRHNKSFDEAANELTEQMFAFVQQSRRERISQRNRTEAASVEFDWKNLSIYYDRAYRLAMDRR</sequence>
<keyword evidence="1" id="KW-0328">Glycosyltransferase</keyword>
<dbReference type="STRING" id="1003.SAMN04488541_101140"/>
<protein>
    <submittedName>
        <fullName evidence="3">Glycogen(Starch) synthase</fullName>
    </submittedName>
</protein>
<evidence type="ECO:0000313" key="4">
    <source>
        <dbReference type="Proteomes" id="UP000199513"/>
    </source>
</evidence>
<dbReference type="Pfam" id="PF05693">
    <property type="entry name" value="Glycogen_syn"/>
    <property type="match status" value="1"/>
</dbReference>
<dbReference type="AlphaFoldDB" id="A0A1I2EU20"/>
<dbReference type="InterPro" id="IPR008631">
    <property type="entry name" value="Glycogen_synth"/>
</dbReference>
<keyword evidence="4" id="KW-1185">Reference proteome</keyword>
<dbReference type="Gene3D" id="6.10.260.10">
    <property type="match status" value="1"/>
</dbReference>
<dbReference type="PANTHER" id="PTHR10176">
    <property type="entry name" value="GLYCOGEN SYNTHASE"/>
    <property type="match status" value="1"/>
</dbReference>
<dbReference type="GO" id="GO:0005737">
    <property type="term" value="C:cytoplasm"/>
    <property type="evidence" value="ECO:0007669"/>
    <property type="project" value="TreeGrafter"/>
</dbReference>
<dbReference type="PANTHER" id="PTHR10176:SF3">
    <property type="entry name" value="GLYCOGEN [STARCH] SYNTHASE"/>
    <property type="match status" value="1"/>
</dbReference>
<dbReference type="SUPFAM" id="SSF53756">
    <property type="entry name" value="UDP-Glycosyltransferase/glycogen phosphorylase"/>
    <property type="match status" value="2"/>
</dbReference>
<dbReference type="GO" id="GO:0004373">
    <property type="term" value="F:alpha-1,4-glucan glucosyltransferase (UDP-glucose donor) activity"/>
    <property type="evidence" value="ECO:0007669"/>
    <property type="project" value="InterPro"/>
</dbReference>
<dbReference type="GO" id="GO:0005978">
    <property type="term" value="P:glycogen biosynthetic process"/>
    <property type="evidence" value="ECO:0007669"/>
    <property type="project" value="InterPro"/>
</dbReference>
<dbReference type="OrthoDB" id="907602at2"/>
<dbReference type="RefSeq" id="WP_091542787.1">
    <property type="nucleotide sequence ID" value="NZ_FONY01000011.1"/>
</dbReference>
<evidence type="ECO:0000256" key="2">
    <source>
        <dbReference type="ARBA" id="ARBA00022679"/>
    </source>
</evidence>
<gene>
    <name evidence="3" type="ORF">SAMN04488541_101140</name>
</gene>
<dbReference type="Gene3D" id="3.40.50.2000">
    <property type="entry name" value="Glycogen Phosphorylase B"/>
    <property type="match status" value="2"/>
</dbReference>